<dbReference type="AlphaFoldDB" id="A0A9P5TBR7"/>
<keyword evidence="1" id="KW-1133">Transmembrane helix</keyword>
<evidence type="ECO:0000313" key="3">
    <source>
        <dbReference type="EMBL" id="KAF8483321.1"/>
    </source>
</evidence>
<feature type="transmembrane region" description="Helical" evidence="1">
    <location>
        <begin position="208"/>
        <end position="232"/>
    </location>
</feature>
<accession>A0A9P5TBR7</accession>
<comment type="caution">
    <text evidence="3">The sequence shown here is derived from an EMBL/GenBank/DDBJ whole genome shotgun (WGS) entry which is preliminary data.</text>
</comment>
<evidence type="ECO:0000313" key="4">
    <source>
        <dbReference type="Proteomes" id="UP000759537"/>
    </source>
</evidence>
<reference evidence="3" key="1">
    <citation type="submission" date="2019-10" db="EMBL/GenBank/DDBJ databases">
        <authorList>
            <consortium name="DOE Joint Genome Institute"/>
            <person name="Kuo A."/>
            <person name="Miyauchi S."/>
            <person name="Kiss E."/>
            <person name="Drula E."/>
            <person name="Kohler A."/>
            <person name="Sanchez-Garcia M."/>
            <person name="Andreopoulos B."/>
            <person name="Barry K.W."/>
            <person name="Bonito G."/>
            <person name="Buee M."/>
            <person name="Carver A."/>
            <person name="Chen C."/>
            <person name="Cichocki N."/>
            <person name="Clum A."/>
            <person name="Culley D."/>
            <person name="Crous P.W."/>
            <person name="Fauchery L."/>
            <person name="Girlanda M."/>
            <person name="Hayes R."/>
            <person name="Keri Z."/>
            <person name="LaButti K."/>
            <person name="Lipzen A."/>
            <person name="Lombard V."/>
            <person name="Magnuson J."/>
            <person name="Maillard F."/>
            <person name="Morin E."/>
            <person name="Murat C."/>
            <person name="Nolan M."/>
            <person name="Ohm R."/>
            <person name="Pangilinan J."/>
            <person name="Pereira M."/>
            <person name="Perotto S."/>
            <person name="Peter M."/>
            <person name="Riley R."/>
            <person name="Sitrit Y."/>
            <person name="Stielow B."/>
            <person name="Szollosi G."/>
            <person name="Zifcakova L."/>
            <person name="Stursova M."/>
            <person name="Spatafora J.W."/>
            <person name="Tedersoo L."/>
            <person name="Vaario L.-M."/>
            <person name="Yamada A."/>
            <person name="Yan M."/>
            <person name="Wang P."/>
            <person name="Xu J."/>
            <person name="Bruns T."/>
            <person name="Baldrian P."/>
            <person name="Vilgalys R."/>
            <person name="Henrissat B."/>
            <person name="Grigoriev I.V."/>
            <person name="Hibbett D."/>
            <person name="Nagy L.G."/>
            <person name="Martin F.M."/>
        </authorList>
    </citation>
    <scope>NUCLEOTIDE SEQUENCE</scope>
    <source>
        <strain evidence="3">Prilba</strain>
    </source>
</reference>
<keyword evidence="1" id="KW-0812">Transmembrane</keyword>
<sequence length="242" mass="26976">MSELYRRDTNLDQTQHDGDPSSKIWGLYLTHAAKVDKEHSNIWIGNTDSMLVFTGLFSAVVATFLVVSYPLLQPNSTDTTNHLLTQIYQQSSNGTSSQPLPTANNSSFQTPASAVRVNALWFTSLATSTACALWATLVQQWVRKYMQLADRPYSPQQRALLRKAFAHGFNKFALAAAVEVLPALLHTSFLLFYVGLIDFLIQINHTVAYIMVTWVAIGLLIYFIVTIAPLLYPSSPYQTPLS</sequence>
<gene>
    <name evidence="3" type="ORF">DFH94DRAFT_625885</name>
</gene>
<feature type="transmembrane region" description="Helical" evidence="1">
    <location>
        <begin position="172"/>
        <end position="196"/>
    </location>
</feature>
<name>A0A9P5TBR7_9AGAM</name>
<reference evidence="3" key="2">
    <citation type="journal article" date="2020" name="Nat. Commun.">
        <title>Large-scale genome sequencing of mycorrhizal fungi provides insights into the early evolution of symbiotic traits.</title>
        <authorList>
            <person name="Miyauchi S."/>
            <person name="Kiss E."/>
            <person name="Kuo A."/>
            <person name="Drula E."/>
            <person name="Kohler A."/>
            <person name="Sanchez-Garcia M."/>
            <person name="Morin E."/>
            <person name="Andreopoulos B."/>
            <person name="Barry K.W."/>
            <person name="Bonito G."/>
            <person name="Buee M."/>
            <person name="Carver A."/>
            <person name="Chen C."/>
            <person name="Cichocki N."/>
            <person name="Clum A."/>
            <person name="Culley D."/>
            <person name="Crous P.W."/>
            <person name="Fauchery L."/>
            <person name="Girlanda M."/>
            <person name="Hayes R.D."/>
            <person name="Keri Z."/>
            <person name="LaButti K."/>
            <person name="Lipzen A."/>
            <person name="Lombard V."/>
            <person name="Magnuson J."/>
            <person name="Maillard F."/>
            <person name="Murat C."/>
            <person name="Nolan M."/>
            <person name="Ohm R.A."/>
            <person name="Pangilinan J."/>
            <person name="Pereira M.F."/>
            <person name="Perotto S."/>
            <person name="Peter M."/>
            <person name="Pfister S."/>
            <person name="Riley R."/>
            <person name="Sitrit Y."/>
            <person name="Stielow J.B."/>
            <person name="Szollosi G."/>
            <person name="Zifcakova L."/>
            <person name="Stursova M."/>
            <person name="Spatafora J.W."/>
            <person name="Tedersoo L."/>
            <person name="Vaario L.M."/>
            <person name="Yamada A."/>
            <person name="Yan M."/>
            <person name="Wang P."/>
            <person name="Xu J."/>
            <person name="Bruns T."/>
            <person name="Baldrian P."/>
            <person name="Vilgalys R."/>
            <person name="Dunand C."/>
            <person name="Henrissat B."/>
            <person name="Grigoriev I.V."/>
            <person name="Hibbett D."/>
            <person name="Nagy L.G."/>
            <person name="Martin F.M."/>
        </authorList>
    </citation>
    <scope>NUCLEOTIDE SEQUENCE</scope>
    <source>
        <strain evidence="3">Prilba</strain>
    </source>
</reference>
<feature type="non-terminal residue" evidence="3">
    <location>
        <position position="242"/>
    </location>
</feature>
<evidence type="ECO:0000256" key="1">
    <source>
        <dbReference type="SAM" id="Phobius"/>
    </source>
</evidence>
<evidence type="ECO:0000259" key="2">
    <source>
        <dbReference type="Pfam" id="PF20153"/>
    </source>
</evidence>
<organism evidence="3 4">
    <name type="scientific">Russula ochroleuca</name>
    <dbReference type="NCBI Taxonomy" id="152965"/>
    <lineage>
        <taxon>Eukaryota</taxon>
        <taxon>Fungi</taxon>
        <taxon>Dikarya</taxon>
        <taxon>Basidiomycota</taxon>
        <taxon>Agaricomycotina</taxon>
        <taxon>Agaricomycetes</taxon>
        <taxon>Russulales</taxon>
        <taxon>Russulaceae</taxon>
        <taxon>Russula</taxon>
    </lineage>
</organism>
<dbReference type="InterPro" id="IPR045338">
    <property type="entry name" value="DUF6535"/>
</dbReference>
<proteinExistence type="predicted"/>
<feature type="transmembrane region" description="Helical" evidence="1">
    <location>
        <begin position="50"/>
        <end position="72"/>
    </location>
</feature>
<dbReference type="EMBL" id="WHVB01000004">
    <property type="protein sequence ID" value="KAF8483321.1"/>
    <property type="molecule type" value="Genomic_DNA"/>
</dbReference>
<keyword evidence="4" id="KW-1185">Reference proteome</keyword>
<dbReference type="OrthoDB" id="3219854at2759"/>
<keyword evidence="1" id="KW-0472">Membrane</keyword>
<dbReference type="Proteomes" id="UP000759537">
    <property type="component" value="Unassembled WGS sequence"/>
</dbReference>
<protein>
    <recommendedName>
        <fullName evidence="2">DUF6535 domain-containing protein</fullName>
    </recommendedName>
</protein>
<dbReference type="Pfam" id="PF20153">
    <property type="entry name" value="DUF6535"/>
    <property type="match status" value="1"/>
</dbReference>
<feature type="domain" description="DUF6535" evidence="2">
    <location>
        <begin position="25"/>
        <end position="201"/>
    </location>
</feature>
<feature type="transmembrane region" description="Helical" evidence="1">
    <location>
        <begin position="119"/>
        <end position="138"/>
    </location>
</feature>